<dbReference type="InterPro" id="IPR008145">
    <property type="entry name" value="GK/Ca_channel_bsu"/>
</dbReference>
<dbReference type="PANTHER" id="PTHR23117">
    <property type="entry name" value="GUANYLATE KINASE-RELATED"/>
    <property type="match status" value="1"/>
</dbReference>
<dbReference type="Pfam" id="PF00625">
    <property type="entry name" value="Guanylate_kin"/>
    <property type="match status" value="1"/>
</dbReference>
<dbReference type="EC" id="2.7.4.8" evidence="2 9"/>
<dbReference type="FunFam" id="3.30.63.10:FF:000002">
    <property type="entry name" value="Guanylate kinase 1"/>
    <property type="match status" value="1"/>
</dbReference>
<evidence type="ECO:0000256" key="7">
    <source>
        <dbReference type="ARBA" id="ARBA00022840"/>
    </source>
</evidence>
<dbReference type="PROSITE" id="PS00856">
    <property type="entry name" value="GUANYLATE_KINASE_1"/>
    <property type="match status" value="1"/>
</dbReference>
<dbReference type="AlphaFoldDB" id="A0A2A5CI86"/>
<dbReference type="Proteomes" id="UP000228987">
    <property type="component" value="Unassembled WGS sequence"/>
</dbReference>
<dbReference type="Gene3D" id="3.40.50.300">
    <property type="entry name" value="P-loop containing nucleotide triphosphate hydrolases"/>
    <property type="match status" value="1"/>
</dbReference>
<dbReference type="GO" id="GO:0004385">
    <property type="term" value="F:GMP kinase activity"/>
    <property type="evidence" value="ECO:0007669"/>
    <property type="project" value="UniProtKB-UniRule"/>
</dbReference>
<comment type="caution">
    <text evidence="11">The sequence shown here is derived from an EMBL/GenBank/DDBJ whole genome shotgun (WGS) entry which is preliminary data.</text>
</comment>
<dbReference type="SMART" id="SM00072">
    <property type="entry name" value="GuKc"/>
    <property type="match status" value="1"/>
</dbReference>
<comment type="similarity">
    <text evidence="1 9">Belongs to the guanylate kinase family.</text>
</comment>
<keyword evidence="6 9" id="KW-0418">Kinase</keyword>
<evidence type="ECO:0000256" key="8">
    <source>
        <dbReference type="ARBA" id="ARBA00030128"/>
    </source>
</evidence>
<name>A0A2A5CI86_9GAMM</name>
<proteinExistence type="inferred from homology"/>
<comment type="subcellular location">
    <subcellularLocation>
        <location evidence="9">Cytoplasm</location>
    </subcellularLocation>
</comment>
<protein>
    <recommendedName>
        <fullName evidence="3 9">Guanylate kinase</fullName>
        <ecNumber evidence="2 9">2.7.4.8</ecNumber>
    </recommendedName>
    <alternativeName>
        <fullName evidence="8 9">GMP kinase</fullName>
    </alternativeName>
</protein>
<keyword evidence="5 9" id="KW-0547">Nucleotide-binding</keyword>
<feature type="domain" description="Guanylate kinase-like" evidence="10">
    <location>
        <begin position="4"/>
        <end position="187"/>
    </location>
</feature>
<dbReference type="InterPro" id="IPR017665">
    <property type="entry name" value="Guanylate_kinase"/>
</dbReference>
<evidence type="ECO:0000256" key="4">
    <source>
        <dbReference type="ARBA" id="ARBA00022679"/>
    </source>
</evidence>
<accession>A0A2A5CI86</accession>
<comment type="function">
    <text evidence="9">Essential for recycling GMP and indirectly, cGMP.</text>
</comment>
<evidence type="ECO:0000256" key="3">
    <source>
        <dbReference type="ARBA" id="ARBA00016296"/>
    </source>
</evidence>
<dbReference type="GO" id="GO:0005829">
    <property type="term" value="C:cytosol"/>
    <property type="evidence" value="ECO:0007669"/>
    <property type="project" value="TreeGrafter"/>
</dbReference>
<dbReference type="HAMAP" id="MF_00328">
    <property type="entry name" value="Guanylate_kinase"/>
    <property type="match status" value="1"/>
</dbReference>
<dbReference type="SUPFAM" id="SSF52540">
    <property type="entry name" value="P-loop containing nucleoside triphosphate hydrolases"/>
    <property type="match status" value="1"/>
</dbReference>
<keyword evidence="7 9" id="KW-0067">ATP-binding</keyword>
<evidence type="ECO:0000256" key="2">
    <source>
        <dbReference type="ARBA" id="ARBA00012961"/>
    </source>
</evidence>
<dbReference type="GO" id="GO:0005524">
    <property type="term" value="F:ATP binding"/>
    <property type="evidence" value="ECO:0007669"/>
    <property type="project" value="UniProtKB-UniRule"/>
</dbReference>
<dbReference type="CDD" id="cd00071">
    <property type="entry name" value="GMPK"/>
    <property type="match status" value="1"/>
</dbReference>
<gene>
    <name evidence="9" type="primary">gmk</name>
    <name evidence="11" type="ORF">COA71_01585</name>
</gene>
<dbReference type="PANTHER" id="PTHR23117:SF13">
    <property type="entry name" value="GUANYLATE KINASE"/>
    <property type="match status" value="1"/>
</dbReference>
<dbReference type="PROSITE" id="PS50052">
    <property type="entry name" value="GUANYLATE_KINASE_2"/>
    <property type="match status" value="1"/>
</dbReference>
<dbReference type="NCBIfam" id="TIGR03263">
    <property type="entry name" value="guanyl_kin"/>
    <property type="match status" value="1"/>
</dbReference>
<evidence type="ECO:0000256" key="1">
    <source>
        <dbReference type="ARBA" id="ARBA00005790"/>
    </source>
</evidence>
<keyword evidence="9" id="KW-0963">Cytoplasm</keyword>
<evidence type="ECO:0000256" key="9">
    <source>
        <dbReference type="HAMAP-Rule" id="MF_00328"/>
    </source>
</evidence>
<comment type="catalytic activity">
    <reaction evidence="9">
        <text>GMP + ATP = GDP + ADP</text>
        <dbReference type="Rhea" id="RHEA:20780"/>
        <dbReference type="ChEBI" id="CHEBI:30616"/>
        <dbReference type="ChEBI" id="CHEBI:58115"/>
        <dbReference type="ChEBI" id="CHEBI:58189"/>
        <dbReference type="ChEBI" id="CHEBI:456216"/>
        <dbReference type="EC" id="2.7.4.8"/>
    </reaction>
</comment>
<dbReference type="InterPro" id="IPR020590">
    <property type="entry name" value="Guanylate_kinase_CS"/>
</dbReference>
<dbReference type="InterPro" id="IPR008144">
    <property type="entry name" value="Guanylate_kin-like_dom"/>
</dbReference>
<sequence>MSVGSLFLISAPSGAGKTSLVDALIKAANDSKGDKLCVSVSHTTRQVRPGEIDGTNYHFISSQTFIQMIEKDDFLEHAEVFGNFYGTSKAWVNEHLQQGWNVILEIDWQGAAQVKQIMPEAISIFILPPSLETLRARLTSRGQDDSAVIEKRMAEAVSELSHYPQADHLLINDNFDLAQTGLMDIIHGCYKPSAKEKVALDTLLQSLLP</sequence>
<dbReference type="Gene3D" id="3.30.63.10">
    <property type="entry name" value="Guanylate Kinase phosphate binding domain"/>
    <property type="match status" value="1"/>
</dbReference>
<feature type="binding site" evidence="9">
    <location>
        <begin position="11"/>
        <end position="18"/>
    </location>
    <ligand>
        <name>ATP</name>
        <dbReference type="ChEBI" id="CHEBI:30616"/>
    </ligand>
</feature>
<evidence type="ECO:0000256" key="5">
    <source>
        <dbReference type="ARBA" id="ARBA00022741"/>
    </source>
</evidence>
<dbReference type="InterPro" id="IPR027417">
    <property type="entry name" value="P-loop_NTPase"/>
</dbReference>
<reference evidence="11" key="1">
    <citation type="journal article" date="2018" name="ISME J.">
        <title>A dynamic microbial community with high functional redundancy inhabits the cold, oxic subseafloor aquifer.</title>
        <authorList>
            <person name="Tully B.J."/>
            <person name="Wheat C.G."/>
            <person name="Glazer B.T."/>
            <person name="Huber J.A."/>
        </authorList>
    </citation>
    <scope>NUCLEOTIDE SEQUENCE</scope>
    <source>
        <strain evidence="11">NORP41</strain>
    </source>
</reference>
<evidence type="ECO:0000256" key="6">
    <source>
        <dbReference type="ARBA" id="ARBA00022777"/>
    </source>
</evidence>
<organism evidence="11">
    <name type="scientific">SAR86 cluster bacterium</name>
    <dbReference type="NCBI Taxonomy" id="2030880"/>
    <lineage>
        <taxon>Bacteria</taxon>
        <taxon>Pseudomonadati</taxon>
        <taxon>Pseudomonadota</taxon>
        <taxon>Gammaproteobacteria</taxon>
        <taxon>SAR86 cluster</taxon>
    </lineage>
</organism>
<evidence type="ECO:0000259" key="10">
    <source>
        <dbReference type="PROSITE" id="PS50052"/>
    </source>
</evidence>
<dbReference type="EMBL" id="NVWI01000001">
    <property type="protein sequence ID" value="PCJ43589.1"/>
    <property type="molecule type" value="Genomic_DNA"/>
</dbReference>
<evidence type="ECO:0000313" key="11">
    <source>
        <dbReference type="EMBL" id="PCJ43589.1"/>
    </source>
</evidence>
<keyword evidence="4 9" id="KW-0808">Transferase</keyword>